<evidence type="ECO:0000256" key="6">
    <source>
        <dbReference type="RuleBase" id="RU364015"/>
    </source>
</evidence>
<keyword evidence="4 6" id="KW-0009">Actin-binding</keyword>
<evidence type="ECO:0000256" key="5">
    <source>
        <dbReference type="ARBA" id="ARBA00023212"/>
    </source>
</evidence>
<dbReference type="PANTHER" id="PTHR12058">
    <property type="entry name" value="ARP2/3 COMPLEX 34 KDA SUBUNIT"/>
    <property type="match status" value="1"/>
</dbReference>
<name>A0ABR2KCP0_9EUKA</name>
<dbReference type="Proteomes" id="UP001470230">
    <property type="component" value="Unassembled WGS sequence"/>
</dbReference>
<dbReference type="InterPro" id="IPR007188">
    <property type="entry name" value="ARPC2"/>
</dbReference>
<accession>A0ABR2KCP0</accession>
<comment type="function">
    <text evidence="6">Functions as actin-binding component of the Arp2/3 complex which is involved in regulation of actin polymerization and together with an activating nucleation-promoting factor (NPF) mediates the formation of branched actin networks.</text>
</comment>
<proteinExistence type="inferred from homology"/>
<dbReference type="SUPFAM" id="SSF69645">
    <property type="entry name" value="Arp2/3 complex subunits"/>
    <property type="match status" value="1"/>
</dbReference>
<evidence type="ECO:0000313" key="7">
    <source>
        <dbReference type="EMBL" id="KAK8888893.1"/>
    </source>
</evidence>
<dbReference type="PANTHER" id="PTHR12058:SF0">
    <property type="entry name" value="ACTIN-RELATED PROTEIN 2_3 COMPLEX SUBUNIT 2"/>
    <property type="match status" value="1"/>
</dbReference>
<comment type="caution">
    <text evidence="8">The sequence shown here is derived from an EMBL/GenBank/DDBJ whole genome shotgun (WGS) entry which is preliminary data.</text>
</comment>
<comment type="subunit">
    <text evidence="6">Component of the Arp2/3 complex.</text>
</comment>
<keyword evidence="3 6" id="KW-0963">Cytoplasm</keyword>
<dbReference type="InterPro" id="IPR034666">
    <property type="entry name" value="ARPC2/4"/>
</dbReference>
<evidence type="ECO:0000313" key="9">
    <source>
        <dbReference type="Proteomes" id="UP001470230"/>
    </source>
</evidence>
<keyword evidence="5 6" id="KW-0206">Cytoskeleton</keyword>
<evidence type="ECO:0000256" key="4">
    <source>
        <dbReference type="ARBA" id="ARBA00023203"/>
    </source>
</evidence>
<dbReference type="EMBL" id="JAPFFF010000005">
    <property type="protein sequence ID" value="KAK8888893.1"/>
    <property type="molecule type" value="Genomic_DNA"/>
</dbReference>
<dbReference type="EMBL" id="JAPFFF010000005">
    <property type="protein sequence ID" value="KAK8888894.1"/>
    <property type="molecule type" value="Genomic_DNA"/>
</dbReference>
<reference evidence="8 9" key="1">
    <citation type="submission" date="2024-04" db="EMBL/GenBank/DDBJ databases">
        <title>Tritrichomonas musculus Genome.</title>
        <authorList>
            <person name="Alves-Ferreira E."/>
            <person name="Grigg M."/>
            <person name="Lorenzi H."/>
            <person name="Galac M."/>
        </authorList>
    </citation>
    <scope>NUCLEOTIDE SEQUENCE [LARGE SCALE GENOMIC DNA]</scope>
    <source>
        <strain evidence="8 9">EAF2021</strain>
    </source>
</reference>
<comment type="subcellular location">
    <subcellularLocation>
        <location evidence="1 6">Cytoplasm</location>
        <location evidence="1 6">Cytoskeleton</location>
    </subcellularLocation>
</comment>
<dbReference type="Pfam" id="PF04045">
    <property type="entry name" value="P34-Arc"/>
    <property type="match status" value="1"/>
</dbReference>
<sequence length="325" mass="37525">MIILEYESAILRNLLERSLDPHEEISGDYSFYDLDGVRFYVEFEKDKKKKKSKKEEDQEESIIRDIIVKVYISCAKELNEQCDGEEYFDKLYKDIKTDPAKKSETEEKKTDKIKFTHAVKFSLYDKSPEEQKKLITLVSRIKANIFAIPFLFVASLVKEKSNFSPFEFPYRGSTGESIYITPTDKGAAATYSIRFSDEGDKVIGKVFFQELSAARQRVPSAPAVTYSDDPPSDLGAFKLPTRDQKLFAYVTIGMQEAQLSDRKIQDTSYYMPLFRDYLHYHIKCAKGFMHQKMRARTAAMLKILDASKPEPKHKVKRTITGKVIQ</sequence>
<evidence type="ECO:0000313" key="8">
    <source>
        <dbReference type="EMBL" id="KAK8888894.1"/>
    </source>
</evidence>
<keyword evidence="9" id="KW-1185">Reference proteome</keyword>
<evidence type="ECO:0000256" key="1">
    <source>
        <dbReference type="ARBA" id="ARBA00004245"/>
    </source>
</evidence>
<organism evidence="8 9">
    <name type="scientific">Tritrichomonas musculus</name>
    <dbReference type="NCBI Taxonomy" id="1915356"/>
    <lineage>
        <taxon>Eukaryota</taxon>
        <taxon>Metamonada</taxon>
        <taxon>Parabasalia</taxon>
        <taxon>Tritrichomonadida</taxon>
        <taxon>Tritrichomonadidae</taxon>
        <taxon>Tritrichomonas</taxon>
    </lineage>
</organism>
<dbReference type="Gene3D" id="3.30.1460.20">
    <property type="match status" value="2"/>
</dbReference>
<evidence type="ECO:0000256" key="2">
    <source>
        <dbReference type="ARBA" id="ARBA00007192"/>
    </source>
</evidence>
<evidence type="ECO:0000256" key="3">
    <source>
        <dbReference type="ARBA" id="ARBA00022490"/>
    </source>
</evidence>
<comment type="similarity">
    <text evidence="2 6">Belongs to the ARPC2 family.</text>
</comment>
<protein>
    <recommendedName>
        <fullName evidence="6">Arp2/3 complex 34 kDa subunit</fullName>
    </recommendedName>
</protein>
<gene>
    <name evidence="7" type="ORF">M9Y10_033633</name>
    <name evidence="8" type="ORF">M9Y10_033634</name>
</gene>